<evidence type="ECO:0000313" key="3">
    <source>
        <dbReference type="Proteomes" id="UP000693768"/>
    </source>
</evidence>
<dbReference type="Pfam" id="PF21825">
    <property type="entry name" value="crAss001_48"/>
    <property type="match status" value="1"/>
</dbReference>
<sequence>MSDFNMWEIDKELKELEGKLNTISAYVNHIGFTKLPRKERDLIMLQLGYMDSYRFMLLERKKLTNIKVDDSVQPVDPNEPTPDWADPDIKFGLDLASGKDQSVSTEVRVNNTSNSPSEMLGEKRFGNNPFTPPQTLKP</sequence>
<evidence type="ECO:0000256" key="1">
    <source>
        <dbReference type="SAM" id="MobiDB-lite"/>
    </source>
</evidence>
<protein>
    <submittedName>
        <fullName evidence="2">Uncharacterized protein</fullName>
    </submittedName>
</protein>
<proteinExistence type="predicted"/>
<dbReference type="InterPro" id="IPR054052">
    <property type="entry name" value="Y16Q-like"/>
</dbReference>
<feature type="region of interest" description="Disordered" evidence="1">
    <location>
        <begin position="101"/>
        <end position="138"/>
    </location>
</feature>
<organism evidence="2 3">
    <name type="scientific">Maribacter phage Molly_1</name>
    <dbReference type="NCBI Taxonomy" id="2745685"/>
    <lineage>
        <taxon>Viruses</taxon>
        <taxon>Duplodnaviria</taxon>
        <taxon>Heunggongvirae</taxon>
        <taxon>Uroviricota</taxon>
        <taxon>Caudoviricetes</taxon>
        <taxon>Molycolviridae</taxon>
        <taxon>Mollyvirus</taxon>
        <taxon>Mollyvirus molly</taxon>
    </lineage>
</organism>
<evidence type="ECO:0000313" key="2">
    <source>
        <dbReference type="EMBL" id="QQO97429.1"/>
    </source>
</evidence>
<feature type="compositionally biased region" description="Polar residues" evidence="1">
    <location>
        <begin position="101"/>
        <end position="117"/>
    </location>
</feature>
<name>A0A8E4XVS1_9CAUD</name>
<dbReference type="Proteomes" id="UP000693768">
    <property type="component" value="Segment"/>
</dbReference>
<keyword evidence="3" id="KW-1185">Reference proteome</keyword>
<reference evidence="2" key="1">
    <citation type="submission" date="2020-07" db="EMBL/GenBank/DDBJ databases">
        <title>Highly diverse flavobacterial phages as mortality factor during North Sea spring blooms.</title>
        <authorList>
            <person name="Bartlau N."/>
            <person name="Wichels A."/>
            <person name="Krohne G."/>
            <person name="Adriaenssens E.M."/>
            <person name="Heins A."/>
            <person name="Fuchs B.M."/>
            <person name="Amann R."/>
            <person name="Moraru C."/>
        </authorList>
    </citation>
    <scope>NUCLEOTIDE SEQUENCE</scope>
</reference>
<gene>
    <name evidence="2" type="ORF">Molly1_136</name>
</gene>
<accession>A0A8E4XVS1</accession>
<dbReference type="EMBL" id="MT732451">
    <property type="protein sequence ID" value="QQO97429.1"/>
    <property type="molecule type" value="Genomic_DNA"/>
</dbReference>